<evidence type="ECO:0000313" key="2">
    <source>
        <dbReference type="Proteomes" id="UP000601435"/>
    </source>
</evidence>
<dbReference type="OrthoDB" id="416361at2759"/>
<accession>A0A812NYF1</accession>
<proteinExistence type="predicted"/>
<comment type="caution">
    <text evidence="1">The sequence shown here is derived from an EMBL/GenBank/DDBJ whole genome shotgun (WGS) entry which is preliminary data.</text>
</comment>
<dbReference type="AlphaFoldDB" id="A0A812NYF1"/>
<sequence>MANEVVMDIVNGFQMKMDMEMYGSTNVTMGTMYDWMECFSAIKSMSAMLNPEQDVYDSNGYTTNKHWVSGPNHVFKNILDAMFKGAYMDMYDSFFLMEMDAVPIKSNWLDQFEMEAHEVHDNNQAVRGSQYLGDKWDLFEHQMPVYLVDHINGNAIYNLKHPWTRYLYDTFTMVGDASMMEEMAFDVAFAMITMAAMSGDPMYSTNWTGDNMTYNTHTMLVGNYANTLLNTSYEFGTYIRHGSGKNLFENLDDDDVTLGVAYFDHQGHFMETVPTHHPFKKILGITYFDQPNSTQTIVAPDGNVTMMMQTAMYGPYYHLCEIAKLVDTEWFALTDNYHIVKAPVSVLMDESSEMKKPVLPYVLKDSKYCGERPNCKASMEQAEDLFSINLNYHHDKYEVLYKTADARMFCDAWDAATEGKSWGNCSLAFGPTADDYIAWKISDPKYNIADEFTPKDKTRYGWRAWTSLWNPAPVDDRMCDTTLYGVKDGLDPVWYHCTLASLPICLAS</sequence>
<dbReference type="EMBL" id="CAJNJA010012959">
    <property type="protein sequence ID" value="CAE7309305.1"/>
    <property type="molecule type" value="Genomic_DNA"/>
</dbReference>
<organism evidence="1 2">
    <name type="scientific">Symbiodinium necroappetens</name>
    <dbReference type="NCBI Taxonomy" id="1628268"/>
    <lineage>
        <taxon>Eukaryota</taxon>
        <taxon>Sar</taxon>
        <taxon>Alveolata</taxon>
        <taxon>Dinophyceae</taxon>
        <taxon>Suessiales</taxon>
        <taxon>Symbiodiniaceae</taxon>
        <taxon>Symbiodinium</taxon>
    </lineage>
</organism>
<name>A0A812NYF1_9DINO</name>
<protein>
    <submittedName>
        <fullName evidence="1">Uncharacterized protein</fullName>
    </submittedName>
</protein>
<dbReference type="Proteomes" id="UP000601435">
    <property type="component" value="Unassembled WGS sequence"/>
</dbReference>
<gene>
    <name evidence="1" type="ORF">SNEC2469_LOCUS7685</name>
</gene>
<evidence type="ECO:0000313" key="1">
    <source>
        <dbReference type="EMBL" id="CAE7309305.1"/>
    </source>
</evidence>
<keyword evidence="2" id="KW-1185">Reference proteome</keyword>
<reference evidence="1" key="1">
    <citation type="submission" date="2021-02" db="EMBL/GenBank/DDBJ databases">
        <authorList>
            <person name="Dougan E. K."/>
            <person name="Rhodes N."/>
            <person name="Thang M."/>
            <person name="Chan C."/>
        </authorList>
    </citation>
    <scope>NUCLEOTIDE SEQUENCE</scope>
</reference>